<evidence type="ECO:0000256" key="1">
    <source>
        <dbReference type="SAM" id="Phobius"/>
    </source>
</evidence>
<feature type="transmembrane region" description="Helical" evidence="1">
    <location>
        <begin position="83"/>
        <end position="102"/>
    </location>
</feature>
<keyword evidence="3" id="KW-1185">Reference proteome</keyword>
<protein>
    <submittedName>
        <fullName evidence="2">GL25170</fullName>
    </submittedName>
</protein>
<sequence length="123" mass="13939">MELSTYHMAYATACNSNSNCNYSYNYNDDSLPQMHGKREKITAVSEFPSDNRLSARPPILYAITDCRLISCILAFGECETMKIKAAILLFVISLAMAAGIVAPDCPRWSKCWKDYQHGRIIYR</sequence>
<evidence type="ECO:0000313" key="3">
    <source>
        <dbReference type="Proteomes" id="UP000008744"/>
    </source>
</evidence>
<name>B4GR92_DROPE</name>
<dbReference type="EMBL" id="CH479188">
    <property type="protein sequence ID" value="EDW40277.1"/>
    <property type="molecule type" value="Genomic_DNA"/>
</dbReference>
<dbReference type="HOGENOM" id="CLU_2017602_0_0_1"/>
<keyword evidence="1" id="KW-0812">Transmembrane</keyword>
<organism evidence="3">
    <name type="scientific">Drosophila persimilis</name>
    <name type="common">Fruit fly</name>
    <dbReference type="NCBI Taxonomy" id="7234"/>
    <lineage>
        <taxon>Eukaryota</taxon>
        <taxon>Metazoa</taxon>
        <taxon>Ecdysozoa</taxon>
        <taxon>Arthropoda</taxon>
        <taxon>Hexapoda</taxon>
        <taxon>Insecta</taxon>
        <taxon>Pterygota</taxon>
        <taxon>Neoptera</taxon>
        <taxon>Endopterygota</taxon>
        <taxon>Diptera</taxon>
        <taxon>Brachycera</taxon>
        <taxon>Muscomorpha</taxon>
        <taxon>Ephydroidea</taxon>
        <taxon>Drosophilidae</taxon>
        <taxon>Drosophila</taxon>
        <taxon>Sophophora</taxon>
    </lineage>
</organism>
<proteinExistence type="predicted"/>
<keyword evidence="1" id="KW-1133">Transmembrane helix</keyword>
<evidence type="ECO:0000313" key="2">
    <source>
        <dbReference type="EMBL" id="EDW40277.1"/>
    </source>
</evidence>
<keyword evidence="1" id="KW-0472">Membrane</keyword>
<dbReference type="AlphaFoldDB" id="B4GR92"/>
<accession>B4GR92</accession>
<reference evidence="2 3" key="1">
    <citation type="journal article" date="2007" name="Nature">
        <title>Evolution of genes and genomes on the Drosophila phylogeny.</title>
        <authorList>
            <consortium name="Drosophila 12 Genomes Consortium"/>
            <person name="Clark A.G."/>
            <person name="Eisen M.B."/>
            <person name="Smith D.R."/>
            <person name="Bergman C.M."/>
            <person name="Oliver B."/>
            <person name="Markow T.A."/>
            <person name="Kaufman T.C."/>
            <person name="Kellis M."/>
            <person name="Gelbart W."/>
            <person name="Iyer V.N."/>
            <person name="Pollard D.A."/>
            <person name="Sackton T.B."/>
            <person name="Larracuente A.M."/>
            <person name="Singh N.D."/>
            <person name="Abad J.P."/>
            <person name="Abt D.N."/>
            <person name="Adryan B."/>
            <person name="Aguade M."/>
            <person name="Akashi H."/>
            <person name="Anderson W.W."/>
            <person name="Aquadro C.F."/>
            <person name="Ardell D.H."/>
            <person name="Arguello R."/>
            <person name="Artieri C.G."/>
            <person name="Barbash D.A."/>
            <person name="Barker D."/>
            <person name="Barsanti P."/>
            <person name="Batterham P."/>
            <person name="Batzoglou S."/>
            <person name="Begun D."/>
            <person name="Bhutkar A."/>
            <person name="Blanco E."/>
            <person name="Bosak S.A."/>
            <person name="Bradley R.K."/>
            <person name="Brand A.D."/>
            <person name="Brent M.R."/>
            <person name="Brooks A.N."/>
            <person name="Brown R.H."/>
            <person name="Butlin R.K."/>
            <person name="Caggese C."/>
            <person name="Calvi B.R."/>
            <person name="Bernardo de Carvalho A."/>
            <person name="Caspi A."/>
            <person name="Castrezana S."/>
            <person name="Celniker S.E."/>
            <person name="Chang J.L."/>
            <person name="Chapple C."/>
            <person name="Chatterji S."/>
            <person name="Chinwalla A."/>
            <person name="Civetta A."/>
            <person name="Clifton S.W."/>
            <person name="Comeron J.M."/>
            <person name="Costello J.C."/>
            <person name="Coyne J.A."/>
            <person name="Daub J."/>
            <person name="David R.G."/>
            <person name="Delcher A.L."/>
            <person name="Delehaunty K."/>
            <person name="Do C.B."/>
            <person name="Ebling H."/>
            <person name="Edwards K."/>
            <person name="Eickbush T."/>
            <person name="Evans J.D."/>
            <person name="Filipski A."/>
            <person name="Findeiss S."/>
            <person name="Freyhult E."/>
            <person name="Fulton L."/>
            <person name="Fulton R."/>
            <person name="Garcia A.C."/>
            <person name="Gardiner A."/>
            <person name="Garfield D.A."/>
            <person name="Garvin B.E."/>
            <person name="Gibson G."/>
            <person name="Gilbert D."/>
            <person name="Gnerre S."/>
            <person name="Godfrey J."/>
            <person name="Good R."/>
            <person name="Gotea V."/>
            <person name="Gravely B."/>
            <person name="Greenberg A.J."/>
            <person name="Griffiths-Jones S."/>
            <person name="Gross S."/>
            <person name="Guigo R."/>
            <person name="Gustafson E.A."/>
            <person name="Haerty W."/>
            <person name="Hahn M.W."/>
            <person name="Halligan D.L."/>
            <person name="Halpern A.L."/>
            <person name="Halter G.M."/>
            <person name="Han M.V."/>
            <person name="Heger A."/>
            <person name="Hillier L."/>
            <person name="Hinrichs A.S."/>
            <person name="Holmes I."/>
            <person name="Hoskins R.A."/>
            <person name="Hubisz M.J."/>
            <person name="Hultmark D."/>
            <person name="Huntley M.A."/>
            <person name="Jaffe D.B."/>
            <person name="Jagadeeshan S."/>
            <person name="Jeck W.R."/>
            <person name="Johnson J."/>
            <person name="Jones C.D."/>
            <person name="Jordan W.C."/>
            <person name="Karpen G.H."/>
            <person name="Kataoka E."/>
            <person name="Keightley P.D."/>
            <person name="Kheradpour P."/>
            <person name="Kirkness E.F."/>
            <person name="Koerich L.B."/>
            <person name="Kristiansen K."/>
            <person name="Kudrna D."/>
            <person name="Kulathinal R.J."/>
            <person name="Kumar S."/>
            <person name="Kwok R."/>
            <person name="Lander E."/>
            <person name="Langley C.H."/>
            <person name="Lapoint R."/>
            <person name="Lazzaro B.P."/>
            <person name="Lee S.J."/>
            <person name="Levesque L."/>
            <person name="Li R."/>
            <person name="Lin C.F."/>
            <person name="Lin M.F."/>
            <person name="Lindblad-Toh K."/>
            <person name="Llopart A."/>
            <person name="Long M."/>
            <person name="Low L."/>
            <person name="Lozovsky E."/>
            <person name="Lu J."/>
            <person name="Luo M."/>
            <person name="Machado C.A."/>
            <person name="Makalowski W."/>
            <person name="Marzo M."/>
            <person name="Matsuda M."/>
            <person name="Matzkin L."/>
            <person name="McAllister B."/>
            <person name="McBride C.S."/>
            <person name="McKernan B."/>
            <person name="McKernan K."/>
            <person name="Mendez-Lago M."/>
            <person name="Minx P."/>
            <person name="Mollenhauer M.U."/>
            <person name="Montooth K."/>
            <person name="Mount S.M."/>
            <person name="Mu X."/>
            <person name="Myers E."/>
            <person name="Negre B."/>
            <person name="Newfeld S."/>
            <person name="Nielsen R."/>
            <person name="Noor M.A."/>
            <person name="O'Grady P."/>
            <person name="Pachter L."/>
            <person name="Papaceit M."/>
            <person name="Parisi M.J."/>
            <person name="Parisi M."/>
            <person name="Parts L."/>
            <person name="Pedersen J.S."/>
            <person name="Pesole G."/>
            <person name="Phillippy A.M."/>
            <person name="Ponting C.P."/>
            <person name="Pop M."/>
            <person name="Porcelli D."/>
            <person name="Powell J.R."/>
            <person name="Prohaska S."/>
            <person name="Pruitt K."/>
            <person name="Puig M."/>
            <person name="Quesneville H."/>
            <person name="Ram K.R."/>
            <person name="Rand D."/>
            <person name="Rasmussen M.D."/>
            <person name="Reed L.K."/>
            <person name="Reenan R."/>
            <person name="Reily A."/>
            <person name="Remington K.A."/>
            <person name="Rieger T.T."/>
            <person name="Ritchie M.G."/>
            <person name="Robin C."/>
            <person name="Rogers Y.H."/>
            <person name="Rohde C."/>
            <person name="Rozas J."/>
            <person name="Rubenfield M.J."/>
            <person name="Ruiz A."/>
            <person name="Russo S."/>
            <person name="Salzberg S.L."/>
            <person name="Sanchez-Gracia A."/>
            <person name="Saranga D.J."/>
            <person name="Sato H."/>
            <person name="Schaeffer S.W."/>
            <person name="Schatz M.C."/>
            <person name="Schlenke T."/>
            <person name="Schwartz R."/>
            <person name="Segarra C."/>
            <person name="Singh R.S."/>
            <person name="Sirot L."/>
            <person name="Sirota M."/>
            <person name="Sisneros N.B."/>
            <person name="Smith C.D."/>
            <person name="Smith T.F."/>
            <person name="Spieth J."/>
            <person name="Stage D.E."/>
            <person name="Stark A."/>
            <person name="Stephan W."/>
            <person name="Strausberg R.L."/>
            <person name="Strempel S."/>
            <person name="Sturgill D."/>
            <person name="Sutton G."/>
            <person name="Sutton G.G."/>
            <person name="Tao W."/>
            <person name="Teichmann S."/>
            <person name="Tobari Y.N."/>
            <person name="Tomimura Y."/>
            <person name="Tsolas J.M."/>
            <person name="Valente V.L."/>
            <person name="Venter E."/>
            <person name="Venter J.C."/>
            <person name="Vicario S."/>
            <person name="Vieira F.G."/>
            <person name="Vilella A.J."/>
            <person name="Villasante A."/>
            <person name="Walenz B."/>
            <person name="Wang J."/>
            <person name="Wasserman M."/>
            <person name="Watts T."/>
            <person name="Wilson D."/>
            <person name="Wilson R.K."/>
            <person name="Wing R.A."/>
            <person name="Wolfner M.F."/>
            <person name="Wong A."/>
            <person name="Wong G.K."/>
            <person name="Wu C.I."/>
            <person name="Wu G."/>
            <person name="Yamamoto D."/>
            <person name="Yang H.P."/>
            <person name="Yang S.P."/>
            <person name="Yorke J.A."/>
            <person name="Yoshida K."/>
            <person name="Zdobnov E."/>
            <person name="Zhang P."/>
            <person name="Zhang Y."/>
            <person name="Zimin A.V."/>
            <person name="Baldwin J."/>
            <person name="Abdouelleil A."/>
            <person name="Abdulkadir J."/>
            <person name="Abebe A."/>
            <person name="Abera B."/>
            <person name="Abreu J."/>
            <person name="Acer S.C."/>
            <person name="Aftuck L."/>
            <person name="Alexander A."/>
            <person name="An P."/>
            <person name="Anderson E."/>
            <person name="Anderson S."/>
            <person name="Arachi H."/>
            <person name="Azer M."/>
            <person name="Bachantsang P."/>
            <person name="Barry A."/>
            <person name="Bayul T."/>
            <person name="Berlin A."/>
            <person name="Bessette D."/>
            <person name="Bloom T."/>
            <person name="Blye J."/>
            <person name="Boguslavskiy L."/>
            <person name="Bonnet C."/>
            <person name="Boukhgalter B."/>
            <person name="Bourzgui I."/>
            <person name="Brown A."/>
            <person name="Cahill P."/>
            <person name="Channer S."/>
            <person name="Cheshatsang Y."/>
            <person name="Chuda L."/>
            <person name="Citroen M."/>
            <person name="Collymore A."/>
            <person name="Cooke P."/>
            <person name="Costello M."/>
            <person name="D'Aco K."/>
            <person name="Daza R."/>
            <person name="De Haan G."/>
            <person name="DeGray S."/>
            <person name="DeMaso C."/>
            <person name="Dhargay N."/>
            <person name="Dooley K."/>
            <person name="Dooley E."/>
            <person name="Doricent M."/>
            <person name="Dorje P."/>
            <person name="Dorjee K."/>
            <person name="Dupes A."/>
            <person name="Elong R."/>
            <person name="Falk J."/>
            <person name="Farina A."/>
            <person name="Faro S."/>
            <person name="Ferguson D."/>
            <person name="Fisher S."/>
            <person name="Foley C.D."/>
            <person name="Franke A."/>
            <person name="Friedrich D."/>
            <person name="Gadbois L."/>
            <person name="Gearin G."/>
            <person name="Gearin C.R."/>
            <person name="Giannoukos G."/>
            <person name="Goode T."/>
            <person name="Graham J."/>
            <person name="Grandbois E."/>
            <person name="Grewal S."/>
            <person name="Gyaltsen K."/>
            <person name="Hafez N."/>
            <person name="Hagos B."/>
            <person name="Hall J."/>
            <person name="Henson C."/>
            <person name="Hollinger A."/>
            <person name="Honan T."/>
            <person name="Huard M.D."/>
            <person name="Hughes L."/>
            <person name="Hurhula B."/>
            <person name="Husby M.E."/>
            <person name="Kamat A."/>
            <person name="Kanga B."/>
            <person name="Kashin S."/>
            <person name="Khazanovich D."/>
            <person name="Kisner P."/>
            <person name="Lance K."/>
            <person name="Lara M."/>
            <person name="Lee W."/>
            <person name="Lennon N."/>
            <person name="Letendre F."/>
            <person name="LeVine R."/>
            <person name="Lipovsky A."/>
            <person name="Liu X."/>
            <person name="Liu J."/>
            <person name="Liu S."/>
            <person name="Lokyitsang T."/>
            <person name="Lokyitsang Y."/>
            <person name="Lubonja R."/>
            <person name="Lui A."/>
            <person name="MacDonald P."/>
            <person name="Magnisalis V."/>
            <person name="Maru K."/>
            <person name="Matthews C."/>
            <person name="McCusker W."/>
            <person name="McDonough S."/>
            <person name="Mehta T."/>
            <person name="Meldrim J."/>
            <person name="Meneus L."/>
            <person name="Mihai O."/>
            <person name="Mihalev A."/>
            <person name="Mihova T."/>
            <person name="Mittelman R."/>
            <person name="Mlenga V."/>
            <person name="Montmayeur A."/>
            <person name="Mulrain L."/>
            <person name="Navidi A."/>
            <person name="Naylor J."/>
            <person name="Negash T."/>
            <person name="Nguyen T."/>
            <person name="Nguyen N."/>
            <person name="Nicol R."/>
            <person name="Norbu C."/>
            <person name="Norbu N."/>
            <person name="Novod N."/>
            <person name="O'Neill B."/>
            <person name="Osman S."/>
            <person name="Markiewicz E."/>
            <person name="Oyono O.L."/>
            <person name="Patti C."/>
            <person name="Phunkhang P."/>
            <person name="Pierre F."/>
            <person name="Priest M."/>
            <person name="Raghuraman S."/>
            <person name="Rege F."/>
            <person name="Reyes R."/>
            <person name="Rise C."/>
            <person name="Rogov P."/>
            <person name="Ross K."/>
            <person name="Ryan E."/>
            <person name="Settipalli S."/>
            <person name="Shea T."/>
            <person name="Sherpa N."/>
            <person name="Shi L."/>
            <person name="Shih D."/>
            <person name="Sparrow T."/>
            <person name="Spaulding J."/>
            <person name="Stalker J."/>
            <person name="Stange-Thomann N."/>
            <person name="Stavropoulos S."/>
            <person name="Stone C."/>
            <person name="Strader C."/>
            <person name="Tesfaye S."/>
            <person name="Thomson T."/>
            <person name="Thoulutsang Y."/>
            <person name="Thoulutsang D."/>
            <person name="Topham K."/>
            <person name="Topping I."/>
            <person name="Tsamla T."/>
            <person name="Vassiliev H."/>
            <person name="Vo A."/>
            <person name="Wangchuk T."/>
            <person name="Wangdi T."/>
            <person name="Weiand M."/>
            <person name="Wilkinson J."/>
            <person name="Wilson A."/>
            <person name="Yadav S."/>
            <person name="Young G."/>
            <person name="Yu Q."/>
            <person name="Zembek L."/>
            <person name="Zhong D."/>
            <person name="Zimmer A."/>
            <person name="Zwirko Z."/>
            <person name="Jaffe D.B."/>
            <person name="Alvarez P."/>
            <person name="Brockman W."/>
            <person name="Butler J."/>
            <person name="Chin C."/>
            <person name="Gnerre S."/>
            <person name="Grabherr M."/>
            <person name="Kleber M."/>
            <person name="Mauceli E."/>
            <person name="MacCallum I."/>
        </authorList>
    </citation>
    <scope>NUCLEOTIDE SEQUENCE [LARGE SCALE GENOMIC DNA]</scope>
    <source>
        <strain evidence="3">MSH-3 / Tucson 14011-0111.49</strain>
    </source>
</reference>
<dbReference type="Proteomes" id="UP000008744">
    <property type="component" value="Unassembled WGS sequence"/>
</dbReference>
<gene>
    <name evidence="2" type="primary">Dper\GL25170</name>
    <name evidence="2" type="ORF">Dper_GL25170</name>
</gene>